<dbReference type="InterPro" id="IPR011990">
    <property type="entry name" value="TPR-like_helical_dom_sf"/>
</dbReference>
<dbReference type="RefSeq" id="WP_151726541.1">
    <property type="nucleotide sequence ID" value="NZ_BKZV01000001.1"/>
</dbReference>
<dbReference type="EMBL" id="BKZV01000001">
    <property type="protein sequence ID" value="GER81452.1"/>
    <property type="molecule type" value="Genomic_DNA"/>
</dbReference>
<dbReference type="AlphaFoldDB" id="A0A5J4K2M2"/>
<comment type="caution">
    <text evidence="3">The sequence shown here is derived from an EMBL/GenBank/DDBJ whole genome shotgun (WGS) entry which is preliminary data.</text>
</comment>
<dbReference type="Gene3D" id="3.40.50.1820">
    <property type="entry name" value="alpha/beta hydrolase"/>
    <property type="match status" value="1"/>
</dbReference>
<dbReference type="GO" id="GO:0016787">
    <property type="term" value="F:hydrolase activity"/>
    <property type="evidence" value="ECO:0007669"/>
    <property type="project" value="InterPro"/>
</dbReference>
<gene>
    <name evidence="3" type="ORF">KTAU_00910</name>
</gene>
<dbReference type="Pfam" id="PF22316">
    <property type="entry name" value="ABhydrolase-like_N"/>
    <property type="match status" value="1"/>
</dbReference>
<dbReference type="Pfam" id="PF02230">
    <property type="entry name" value="Abhydrolase_2"/>
    <property type="match status" value="1"/>
</dbReference>
<dbReference type="Gene3D" id="1.25.40.10">
    <property type="entry name" value="Tetratricopeptide repeat domain"/>
    <property type="match status" value="1"/>
</dbReference>
<evidence type="ECO:0000313" key="3">
    <source>
        <dbReference type="EMBL" id="GER81452.1"/>
    </source>
</evidence>
<dbReference type="SUPFAM" id="SSF48452">
    <property type="entry name" value="TPR-like"/>
    <property type="match status" value="1"/>
</dbReference>
<feature type="domain" description="BCE-2095-like N-terminal" evidence="2">
    <location>
        <begin position="14"/>
        <end position="110"/>
    </location>
</feature>
<dbReference type="InterPro" id="IPR003140">
    <property type="entry name" value="PLipase/COase/thioEstase"/>
</dbReference>
<dbReference type="SUPFAM" id="SSF53474">
    <property type="entry name" value="alpha/beta-Hydrolases"/>
    <property type="match status" value="1"/>
</dbReference>
<proteinExistence type="predicted"/>
<keyword evidence="4" id="KW-1185">Reference proteome</keyword>
<feature type="domain" description="Phospholipase/carboxylesterase/thioesterase" evidence="1">
    <location>
        <begin position="192"/>
        <end position="307"/>
    </location>
</feature>
<dbReference type="InterPro" id="IPR054527">
    <property type="entry name" value="BCE_2095-like_N"/>
</dbReference>
<dbReference type="InterPro" id="IPR029058">
    <property type="entry name" value="AB_hydrolase_fold"/>
</dbReference>
<evidence type="ECO:0000259" key="2">
    <source>
        <dbReference type="Pfam" id="PF22316"/>
    </source>
</evidence>
<sequence>MSLHERSFGWLRSQVLELYRQRDYARARDLVEEALPFFPEHWPTLVLWRAILTLRLGSPEEALAILEEAIGQGLWFGPAQLEDEDLAPLRSLPAFAALEKICQERYAEAQTSSHPGILVLEPDNLVPPPYPTLFVLHGNQSSPLAELEYWQPITAHRWQVALPCSSQLVGYGLASWNDEARAMDEICTHWERQQRWKRIDPQHVVLAGFSRGARIALRLALEGRIPAIGFIAICPTLEASQTLLPQDACQVRLGFVLLGEHDQCAPTTLAAIERLRAAGLTCEVKLYSGLGHFYPPTFSEELPAFLAHFVPPAPQ</sequence>
<organism evidence="3 4">
    <name type="scientific">Thermogemmatispora aurantia</name>
    <dbReference type="NCBI Taxonomy" id="2045279"/>
    <lineage>
        <taxon>Bacteria</taxon>
        <taxon>Bacillati</taxon>
        <taxon>Chloroflexota</taxon>
        <taxon>Ktedonobacteria</taxon>
        <taxon>Thermogemmatisporales</taxon>
        <taxon>Thermogemmatisporaceae</taxon>
        <taxon>Thermogemmatispora</taxon>
    </lineage>
</organism>
<reference evidence="3 4" key="1">
    <citation type="journal article" date="2019" name="Int. J. Syst. Evol. Microbiol.">
        <title>Thermogemmatispora aurantia sp. nov. and Thermogemmatispora argillosa sp. nov., within the class Ktedonobacteria, and emended description of the genus Thermogemmatispora.</title>
        <authorList>
            <person name="Zheng Y."/>
            <person name="Wang C.M."/>
            <person name="Sakai Y."/>
            <person name="Abe K."/>
            <person name="Yokota A."/>
            <person name="Yabe S."/>
        </authorList>
    </citation>
    <scope>NUCLEOTIDE SEQUENCE [LARGE SCALE GENOMIC DNA]</scope>
    <source>
        <strain evidence="3 4">A1-2</strain>
    </source>
</reference>
<accession>A0A5J4K2M2</accession>
<evidence type="ECO:0000259" key="1">
    <source>
        <dbReference type="Pfam" id="PF02230"/>
    </source>
</evidence>
<protein>
    <submittedName>
        <fullName evidence="3">Uncharacterized protein</fullName>
    </submittedName>
</protein>
<dbReference type="Proteomes" id="UP000334820">
    <property type="component" value="Unassembled WGS sequence"/>
</dbReference>
<name>A0A5J4K2M2_9CHLR</name>
<evidence type="ECO:0000313" key="4">
    <source>
        <dbReference type="Proteomes" id="UP000334820"/>
    </source>
</evidence>